<dbReference type="GO" id="GO:0005886">
    <property type="term" value="C:plasma membrane"/>
    <property type="evidence" value="ECO:0007669"/>
    <property type="project" value="UniProtKB-SubCell"/>
</dbReference>
<evidence type="ECO:0000256" key="6">
    <source>
        <dbReference type="SAM" id="Phobius"/>
    </source>
</evidence>
<dbReference type="InterPro" id="IPR001851">
    <property type="entry name" value="ABC_transp_permease"/>
</dbReference>
<gene>
    <name evidence="7" type="primary">rbsC_1</name>
    <name evidence="7" type="ORF">MOTE_01640</name>
</gene>
<dbReference type="PANTHER" id="PTHR32196">
    <property type="entry name" value="ABC TRANSPORTER PERMEASE PROTEIN YPHD-RELATED-RELATED"/>
    <property type="match status" value="1"/>
</dbReference>
<feature type="transmembrane region" description="Helical" evidence="6">
    <location>
        <begin position="189"/>
        <end position="212"/>
    </location>
</feature>
<reference evidence="7 8" key="1">
    <citation type="submission" date="2016-08" db="EMBL/GenBank/DDBJ databases">
        <title>Genome-based comparison of Moorella thermoacetic strains.</title>
        <authorList>
            <person name="Poehlein A."/>
            <person name="Bengelsdorf F.R."/>
            <person name="Esser C."/>
            <person name="Duerre P."/>
            <person name="Daniel R."/>
        </authorList>
    </citation>
    <scope>NUCLEOTIDE SEQUENCE [LARGE SCALE GENOMIC DNA]</scope>
    <source>
        <strain evidence="7 8">DSM 21394</strain>
    </source>
</reference>
<evidence type="ECO:0000256" key="3">
    <source>
        <dbReference type="ARBA" id="ARBA00022692"/>
    </source>
</evidence>
<comment type="caution">
    <text evidence="7">The sequence shown here is derived from an EMBL/GenBank/DDBJ whole genome shotgun (WGS) entry which is preliminary data.</text>
</comment>
<protein>
    <submittedName>
        <fullName evidence="7">Ribose transport system permease protein RbsC</fullName>
    </submittedName>
</protein>
<accession>A0A1J5NS54</accession>
<dbReference type="Proteomes" id="UP000182811">
    <property type="component" value="Unassembled WGS sequence"/>
</dbReference>
<evidence type="ECO:0000256" key="1">
    <source>
        <dbReference type="ARBA" id="ARBA00004651"/>
    </source>
</evidence>
<evidence type="ECO:0000313" key="7">
    <source>
        <dbReference type="EMBL" id="OIQ61594.1"/>
    </source>
</evidence>
<evidence type="ECO:0000256" key="4">
    <source>
        <dbReference type="ARBA" id="ARBA00022989"/>
    </source>
</evidence>
<evidence type="ECO:0000313" key="8">
    <source>
        <dbReference type="Proteomes" id="UP000182811"/>
    </source>
</evidence>
<dbReference type="Pfam" id="PF02653">
    <property type="entry name" value="BPD_transp_2"/>
    <property type="match status" value="1"/>
</dbReference>
<keyword evidence="3 6" id="KW-0812">Transmembrane</keyword>
<feature type="transmembrane region" description="Helical" evidence="6">
    <location>
        <begin position="120"/>
        <end position="139"/>
    </location>
</feature>
<feature type="transmembrane region" description="Helical" evidence="6">
    <location>
        <begin position="62"/>
        <end position="81"/>
    </location>
</feature>
<dbReference type="EMBL" id="MDDC01000001">
    <property type="protein sequence ID" value="OIQ61594.1"/>
    <property type="molecule type" value="Genomic_DNA"/>
</dbReference>
<feature type="transmembrane region" description="Helical" evidence="6">
    <location>
        <begin position="151"/>
        <end position="169"/>
    </location>
</feature>
<sequence>MKQGVNVAVKPQKQKDSFLVGLGRYLGNFKEQLVILVALAGLCMVLSVLSPNFLTKSNFLDIARVVSINGIMAAGMTLVILTGGIDLSVGSIFALAGVIAAALIPGSYSESPFVTTFKLPVPAAILVGLLVGVLIGYINGLVITRFRIEPFVVTLGMMSFARGLTYLYSGGYPINFKPMPPGFQWVGQGYVFGLPTPTIIFVFVIALCWWILRYTAFGRTIYAIGGNEEAARLSGMNTRRIKRLTYLFLGALAAFSGIVMASRVAAGSPVAGIGYELDVIAGVVIGGTSLAGGRGSIFGTVLGVFMLGVIENGLNLLGVSTYYQYIIKGMILIMATGIDGYYRKKRCY</sequence>
<dbReference type="GO" id="GO:0022857">
    <property type="term" value="F:transmembrane transporter activity"/>
    <property type="evidence" value="ECO:0007669"/>
    <property type="project" value="InterPro"/>
</dbReference>
<keyword evidence="4 6" id="KW-1133">Transmembrane helix</keyword>
<dbReference type="AlphaFoldDB" id="A0A1J5NS54"/>
<feature type="transmembrane region" description="Helical" evidence="6">
    <location>
        <begin position="88"/>
        <end position="108"/>
    </location>
</feature>
<evidence type="ECO:0000256" key="5">
    <source>
        <dbReference type="ARBA" id="ARBA00023136"/>
    </source>
</evidence>
<feature type="transmembrane region" description="Helical" evidence="6">
    <location>
        <begin position="297"/>
        <end position="316"/>
    </location>
</feature>
<feature type="transmembrane region" description="Helical" evidence="6">
    <location>
        <begin position="33"/>
        <end position="50"/>
    </location>
</feature>
<comment type="subcellular location">
    <subcellularLocation>
        <location evidence="1">Cell membrane</location>
        <topology evidence="1">Multi-pass membrane protein</topology>
    </subcellularLocation>
</comment>
<evidence type="ECO:0000256" key="2">
    <source>
        <dbReference type="ARBA" id="ARBA00022475"/>
    </source>
</evidence>
<organism evidence="7 8">
    <name type="scientific">Neomoorella thermoacetica</name>
    <name type="common">Clostridium thermoaceticum</name>
    <dbReference type="NCBI Taxonomy" id="1525"/>
    <lineage>
        <taxon>Bacteria</taxon>
        <taxon>Bacillati</taxon>
        <taxon>Bacillota</taxon>
        <taxon>Clostridia</taxon>
        <taxon>Neomoorellales</taxon>
        <taxon>Neomoorellaceae</taxon>
        <taxon>Neomoorella</taxon>
    </lineage>
</organism>
<dbReference type="CDD" id="cd06579">
    <property type="entry name" value="TM_PBP1_transp_AraH_like"/>
    <property type="match status" value="1"/>
</dbReference>
<keyword evidence="5 6" id="KW-0472">Membrane</keyword>
<proteinExistence type="predicted"/>
<name>A0A1J5NS54_NEOTH</name>
<dbReference type="PANTHER" id="PTHR32196:SF72">
    <property type="entry name" value="RIBOSE IMPORT PERMEASE PROTEIN RBSC"/>
    <property type="match status" value="1"/>
</dbReference>
<keyword evidence="2" id="KW-1003">Cell membrane</keyword>
<feature type="transmembrane region" description="Helical" evidence="6">
    <location>
        <begin position="244"/>
        <end position="266"/>
    </location>
</feature>